<dbReference type="EMBL" id="BGPR01002032">
    <property type="protein sequence ID" value="GBM66535.1"/>
    <property type="molecule type" value="Genomic_DNA"/>
</dbReference>
<dbReference type="AlphaFoldDB" id="A0A4Y2HME9"/>
<evidence type="ECO:0000256" key="1">
    <source>
        <dbReference type="SAM" id="MobiDB-lite"/>
    </source>
</evidence>
<dbReference type="OrthoDB" id="1099063at2759"/>
<reference evidence="2 3" key="1">
    <citation type="journal article" date="2019" name="Sci. Rep.">
        <title>Orb-weaving spider Araneus ventricosus genome elucidates the spidroin gene catalogue.</title>
        <authorList>
            <person name="Kono N."/>
            <person name="Nakamura H."/>
            <person name="Ohtoshi R."/>
            <person name="Moran D.A.P."/>
            <person name="Shinohara A."/>
            <person name="Yoshida Y."/>
            <person name="Fujiwara M."/>
            <person name="Mori M."/>
            <person name="Tomita M."/>
            <person name="Arakawa K."/>
        </authorList>
    </citation>
    <scope>NUCLEOTIDE SEQUENCE [LARGE SCALE GENOMIC DNA]</scope>
</reference>
<evidence type="ECO:0000313" key="2">
    <source>
        <dbReference type="EMBL" id="GBM66535.1"/>
    </source>
</evidence>
<proteinExistence type="predicted"/>
<accession>A0A4Y2HME9</accession>
<gene>
    <name evidence="2" type="ORF">AVEN_179159_1</name>
</gene>
<evidence type="ECO:0000313" key="3">
    <source>
        <dbReference type="Proteomes" id="UP000499080"/>
    </source>
</evidence>
<keyword evidence="3" id="KW-1185">Reference proteome</keyword>
<comment type="caution">
    <text evidence="2">The sequence shown here is derived from an EMBL/GenBank/DDBJ whole genome shotgun (WGS) entry which is preliminary data.</text>
</comment>
<name>A0A4Y2HME9_ARAVE</name>
<protein>
    <submittedName>
        <fullName evidence="2">Uncharacterized protein</fullName>
    </submittedName>
</protein>
<dbReference type="Proteomes" id="UP000499080">
    <property type="component" value="Unassembled WGS sequence"/>
</dbReference>
<organism evidence="2 3">
    <name type="scientific">Araneus ventricosus</name>
    <name type="common">Orbweaver spider</name>
    <name type="synonym">Epeira ventricosa</name>
    <dbReference type="NCBI Taxonomy" id="182803"/>
    <lineage>
        <taxon>Eukaryota</taxon>
        <taxon>Metazoa</taxon>
        <taxon>Ecdysozoa</taxon>
        <taxon>Arthropoda</taxon>
        <taxon>Chelicerata</taxon>
        <taxon>Arachnida</taxon>
        <taxon>Araneae</taxon>
        <taxon>Araneomorphae</taxon>
        <taxon>Entelegynae</taxon>
        <taxon>Araneoidea</taxon>
        <taxon>Araneidae</taxon>
        <taxon>Araneus</taxon>
    </lineage>
</organism>
<sequence length="88" mass="10160">MQQSLYMANLQWNRVSNLEPFGLEAETLPLDHCAPPIVYSYRNHPGLAGRRPMHLSDGHYNSWGWSPSSHHRPRLDPSCRRPALSLQR</sequence>
<feature type="region of interest" description="Disordered" evidence="1">
    <location>
        <begin position="65"/>
        <end position="88"/>
    </location>
</feature>